<dbReference type="PROSITE" id="PS50012">
    <property type="entry name" value="RCC1_3"/>
    <property type="match status" value="1"/>
</dbReference>
<dbReference type="InterPro" id="IPR009091">
    <property type="entry name" value="RCC1/BLIP-II"/>
</dbReference>
<gene>
    <name evidence="3" type="ORF">CSSPJE1EN1_LOCUS25400</name>
</gene>
<keyword evidence="4" id="KW-1185">Reference proteome</keyword>
<dbReference type="PANTHER" id="PTHR22870">
    <property type="entry name" value="REGULATOR OF CHROMOSOME CONDENSATION"/>
    <property type="match status" value="1"/>
</dbReference>
<dbReference type="SUPFAM" id="SSF50985">
    <property type="entry name" value="RCC1/BLIP-II"/>
    <property type="match status" value="1"/>
</dbReference>
<protein>
    <submittedName>
        <fullName evidence="3">Uncharacterized protein</fullName>
    </submittedName>
</protein>
<dbReference type="Proteomes" id="UP001497444">
    <property type="component" value="Unassembled WGS sequence"/>
</dbReference>
<dbReference type="Pfam" id="PF13540">
    <property type="entry name" value="RCC1_2"/>
    <property type="match status" value="1"/>
</dbReference>
<dbReference type="InterPro" id="IPR051210">
    <property type="entry name" value="Ub_ligase/GEF_domain"/>
</dbReference>
<dbReference type="PROSITE" id="PS00626">
    <property type="entry name" value="RCC1_2"/>
    <property type="match status" value="1"/>
</dbReference>
<accession>A0ABP0V7C5</accession>
<name>A0ABP0V7C5_9BRYO</name>
<dbReference type="PANTHER" id="PTHR22870:SF408">
    <property type="entry name" value="OS09G0560450 PROTEIN"/>
    <property type="match status" value="1"/>
</dbReference>
<dbReference type="InterPro" id="IPR000408">
    <property type="entry name" value="Reg_chr_condens"/>
</dbReference>
<feature type="non-terminal residue" evidence="3">
    <location>
        <position position="1"/>
    </location>
</feature>
<evidence type="ECO:0000313" key="3">
    <source>
        <dbReference type="EMBL" id="CAK9250022.1"/>
    </source>
</evidence>
<comment type="caution">
    <text evidence="3">The sequence shown here is derived from an EMBL/GenBank/DDBJ whole genome shotgun (WGS) entry which is preliminary data.</text>
</comment>
<feature type="repeat" description="RCC1" evidence="2">
    <location>
        <begin position="38"/>
        <end position="51"/>
    </location>
</feature>
<sequence length="51" mass="5717">NGCNGDQLIPIKVKGFDNERVVMISCGWSHSMALTECGHVYSWGWNDYGQL</sequence>
<proteinExistence type="predicted"/>
<dbReference type="Gene3D" id="2.130.10.30">
    <property type="entry name" value="Regulator of chromosome condensation 1/beta-lactamase-inhibitor protein II"/>
    <property type="match status" value="1"/>
</dbReference>
<evidence type="ECO:0000256" key="1">
    <source>
        <dbReference type="ARBA" id="ARBA00022737"/>
    </source>
</evidence>
<organism evidence="3 4">
    <name type="scientific">Sphagnum jensenii</name>
    <dbReference type="NCBI Taxonomy" id="128206"/>
    <lineage>
        <taxon>Eukaryota</taxon>
        <taxon>Viridiplantae</taxon>
        <taxon>Streptophyta</taxon>
        <taxon>Embryophyta</taxon>
        <taxon>Bryophyta</taxon>
        <taxon>Sphagnophytina</taxon>
        <taxon>Sphagnopsida</taxon>
        <taxon>Sphagnales</taxon>
        <taxon>Sphagnaceae</taxon>
        <taxon>Sphagnum</taxon>
    </lineage>
</organism>
<reference evidence="3" key="1">
    <citation type="submission" date="2024-02" db="EMBL/GenBank/DDBJ databases">
        <authorList>
            <consortium name="ELIXIR-Norway"/>
            <consortium name="Elixir Norway"/>
        </authorList>
    </citation>
    <scope>NUCLEOTIDE SEQUENCE</scope>
</reference>
<feature type="non-terminal residue" evidence="3">
    <location>
        <position position="51"/>
    </location>
</feature>
<keyword evidence="1" id="KW-0677">Repeat</keyword>
<evidence type="ECO:0000256" key="2">
    <source>
        <dbReference type="PROSITE-ProRule" id="PRU00235"/>
    </source>
</evidence>
<dbReference type="EMBL" id="CAXAQS010000086">
    <property type="protein sequence ID" value="CAK9250022.1"/>
    <property type="molecule type" value="Genomic_DNA"/>
</dbReference>
<evidence type="ECO:0000313" key="4">
    <source>
        <dbReference type="Proteomes" id="UP001497444"/>
    </source>
</evidence>